<protein>
    <submittedName>
        <fullName evidence="3">UDP-2,4-diacetamido-2,4, 6-trideoxy-beta-L-altropyranose hydrolase</fullName>
        <ecNumber evidence="3">3.6.1.57</ecNumber>
    </submittedName>
</protein>
<dbReference type="GO" id="GO:0016787">
    <property type="term" value="F:hydrolase activity"/>
    <property type="evidence" value="ECO:0007669"/>
    <property type="project" value="UniProtKB-KW"/>
</dbReference>
<dbReference type="EMBL" id="VORO01000006">
    <property type="protein sequence ID" value="TXD89698.1"/>
    <property type="molecule type" value="Genomic_DNA"/>
</dbReference>
<keyword evidence="4" id="KW-1185">Reference proteome</keyword>
<gene>
    <name evidence="3" type="primary">pseG</name>
    <name evidence="3" type="ORF">ESY86_07920</name>
</gene>
<dbReference type="AlphaFoldDB" id="A0A5C6ZHU5"/>
<comment type="caution">
    <text evidence="3">The sequence shown here is derived from an EMBL/GenBank/DDBJ whole genome shotgun (WGS) entry which is preliminary data.</text>
</comment>
<proteinExistence type="predicted"/>
<dbReference type="OrthoDB" id="6290225at2"/>
<organism evidence="3 4">
    <name type="scientific">Subsaximicrobium wynnwilliamsii</name>
    <dbReference type="NCBI Taxonomy" id="291179"/>
    <lineage>
        <taxon>Bacteria</taxon>
        <taxon>Pseudomonadati</taxon>
        <taxon>Bacteroidota</taxon>
        <taxon>Flavobacteriia</taxon>
        <taxon>Flavobacteriales</taxon>
        <taxon>Flavobacteriaceae</taxon>
        <taxon>Subsaximicrobium</taxon>
    </lineage>
</organism>
<dbReference type="EC" id="3.6.1.57" evidence="3"/>
<dbReference type="Gene3D" id="3.40.50.2000">
    <property type="entry name" value="Glycogen Phosphorylase B"/>
    <property type="match status" value="1"/>
</dbReference>
<evidence type="ECO:0000313" key="4">
    <source>
        <dbReference type="Proteomes" id="UP000321578"/>
    </source>
</evidence>
<sequence length="339" mass="38098">MTKKIIFRADGNGETGLGHLYRLFSLVETVRDHYEFVFLTKASSTHSVIPESYNLGVIPENSSLSEEANWLSENFSAENHIIIADGYQFNAAYQKAIKSKGYKLVYIDDLASEHMYADVVVNHSPNIAQSNYKCETYTNFALGTKYALLRPIFLKLAKQSRSIEKIDTAFVCFGGADLFDLTGKATKALLGMSLFTIVHVVLGAAYQHENILMLKESHPDRLKIHKNLSAEALAKVMQSCNFAIAPSSTILYELSCIKMLILSGYYVDNQELIYKGFLCKKAIFKGGNMTNYQESDFSELMHSILNSGQFEEQIRAQQNMFDDQIASRHLKLIGPLCCE</sequence>
<dbReference type="Gene3D" id="3.40.50.11190">
    <property type="match status" value="1"/>
</dbReference>
<dbReference type="InterPro" id="IPR020023">
    <property type="entry name" value="PseG"/>
</dbReference>
<dbReference type="RefSeq" id="WP_147086056.1">
    <property type="nucleotide sequence ID" value="NZ_VORM01000019.1"/>
</dbReference>
<feature type="binding site" evidence="2">
    <location>
        <position position="150"/>
    </location>
    <ligand>
        <name>substrate</name>
    </ligand>
</feature>
<accession>A0A5C6ZHU5</accession>
<evidence type="ECO:0000256" key="2">
    <source>
        <dbReference type="PIRSR" id="PIRSR620023-2"/>
    </source>
</evidence>
<keyword evidence="3" id="KW-0378">Hydrolase</keyword>
<feature type="active site" description="Proton acceptor" evidence="1">
    <location>
        <position position="19"/>
    </location>
</feature>
<dbReference type="Proteomes" id="UP000321578">
    <property type="component" value="Unassembled WGS sequence"/>
</dbReference>
<evidence type="ECO:0000256" key="1">
    <source>
        <dbReference type="PIRSR" id="PIRSR620023-1"/>
    </source>
</evidence>
<name>A0A5C6ZHU5_9FLAO</name>
<reference evidence="3 4" key="1">
    <citation type="submission" date="2019-08" db="EMBL/GenBank/DDBJ databases">
        <title>Genomes of Subsaximicrobium wynnwilliamsii strains.</title>
        <authorList>
            <person name="Bowman J.P."/>
        </authorList>
    </citation>
    <scope>NUCLEOTIDE SEQUENCE [LARGE SCALE GENOMIC DNA]</scope>
    <source>
        <strain evidence="3 4">2-80-2</strain>
    </source>
</reference>
<feature type="binding site" evidence="2">
    <location>
        <position position="253"/>
    </location>
    <ligand>
        <name>substrate</name>
    </ligand>
</feature>
<evidence type="ECO:0000313" key="3">
    <source>
        <dbReference type="EMBL" id="TXD89698.1"/>
    </source>
</evidence>
<dbReference type="NCBIfam" id="TIGR03590">
    <property type="entry name" value="PseG"/>
    <property type="match status" value="1"/>
</dbReference>